<evidence type="ECO:0000313" key="2">
    <source>
        <dbReference type="Proteomes" id="UP000799440"/>
    </source>
</evidence>
<evidence type="ECO:0000313" key="1">
    <source>
        <dbReference type="EMBL" id="KAF2750730.1"/>
    </source>
</evidence>
<reference evidence="1" key="1">
    <citation type="journal article" date="2020" name="Stud. Mycol.">
        <title>101 Dothideomycetes genomes: a test case for predicting lifestyles and emergence of pathogens.</title>
        <authorList>
            <person name="Haridas S."/>
            <person name="Albert R."/>
            <person name="Binder M."/>
            <person name="Bloem J."/>
            <person name="Labutti K."/>
            <person name="Salamov A."/>
            <person name="Andreopoulos B."/>
            <person name="Baker S."/>
            <person name="Barry K."/>
            <person name="Bills G."/>
            <person name="Bluhm B."/>
            <person name="Cannon C."/>
            <person name="Castanera R."/>
            <person name="Culley D."/>
            <person name="Daum C."/>
            <person name="Ezra D."/>
            <person name="Gonzalez J."/>
            <person name="Henrissat B."/>
            <person name="Kuo A."/>
            <person name="Liang C."/>
            <person name="Lipzen A."/>
            <person name="Lutzoni F."/>
            <person name="Magnuson J."/>
            <person name="Mondo S."/>
            <person name="Nolan M."/>
            <person name="Ohm R."/>
            <person name="Pangilinan J."/>
            <person name="Park H.-J."/>
            <person name="Ramirez L."/>
            <person name="Alfaro M."/>
            <person name="Sun H."/>
            <person name="Tritt A."/>
            <person name="Yoshinaga Y."/>
            <person name="Zwiers L.-H."/>
            <person name="Turgeon B."/>
            <person name="Goodwin S."/>
            <person name="Spatafora J."/>
            <person name="Crous P."/>
            <person name="Grigoriev I."/>
        </authorList>
    </citation>
    <scope>NUCLEOTIDE SEQUENCE</scope>
    <source>
        <strain evidence="1">CBS 119925</strain>
    </source>
</reference>
<dbReference type="AlphaFoldDB" id="A0A6A6VMF0"/>
<keyword evidence="2" id="KW-1185">Reference proteome</keyword>
<name>A0A6A6VMF0_9PLEO</name>
<organism evidence="1 2">
    <name type="scientific">Sporormia fimetaria CBS 119925</name>
    <dbReference type="NCBI Taxonomy" id="1340428"/>
    <lineage>
        <taxon>Eukaryota</taxon>
        <taxon>Fungi</taxon>
        <taxon>Dikarya</taxon>
        <taxon>Ascomycota</taxon>
        <taxon>Pezizomycotina</taxon>
        <taxon>Dothideomycetes</taxon>
        <taxon>Pleosporomycetidae</taxon>
        <taxon>Pleosporales</taxon>
        <taxon>Sporormiaceae</taxon>
        <taxon>Sporormia</taxon>
    </lineage>
</organism>
<dbReference type="EMBL" id="MU006563">
    <property type="protein sequence ID" value="KAF2750730.1"/>
    <property type="molecule type" value="Genomic_DNA"/>
</dbReference>
<dbReference type="Proteomes" id="UP000799440">
    <property type="component" value="Unassembled WGS sequence"/>
</dbReference>
<protein>
    <submittedName>
        <fullName evidence="1">Uncharacterized protein</fullName>
    </submittedName>
</protein>
<gene>
    <name evidence="1" type="ORF">M011DRAFT_181972</name>
</gene>
<sequence length="255" mass="30306">MESLLPERYMPKEVAAKRYTRELCANFHIKLPLELREHIYSYLVDPRPVILSRHKKLPFVPRNGEERLDTDYLGPEVAREFARYCYRTLDFEVLQGTLKDITTWLKAEDKHGLIRGDHVRNILIGDPFLSSKFIQDTPKETCKPETRRRISFYLLRHEADLDLEAVANTWIRNRSEVIEVLLNAGYRIRLQVFIRHPVVFQAPVDYSENLALKVKPLRKKIEVSKESYHCKGYFLIHSLISPKRWKPFTRTWRED</sequence>
<accession>A0A6A6VMF0</accession>
<proteinExistence type="predicted"/>